<accession>A0A830FAK2</accession>
<dbReference type="RefSeq" id="WP_188976961.1">
    <property type="nucleotide sequence ID" value="NZ_BMPG01000001.1"/>
</dbReference>
<dbReference type="PANTHER" id="PTHR36174:SF1">
    <property type="entry name" value="LIPID II:GLYCINE GLYCYLTRANSFERASE"/>
    <property type="match status" value="1"/>
</dbReference>
<reference evidence="2" key="2">
    <citation type="submission" date="2020-09" db="EMBL/GenBank/DDBJ databases">
        <authorList>
            <person name="Sun Q."/>
            <person name="Ohkuma M."/>
        </authorList>
    </citation>
    <scope>NUCLEOTIDE SEQUENCE</scope>
    <source>
        <strain evidence="2">JCM 19596</strain>
    </source>
</reference>
<reference evidence="2" key="1">
    <citation type="journal article" date="2014" name="Int. J. Syst. Evol. Microbiol.">
        <title>Complete genome sequence of Corynebacterium casei LMG S-19264T (=DSM 44701T), isolated from a smear-ripened cheese.</title>
        <authorList>
            <consortium name="US DOE Joint Genome Institute (JGI-PGF)"/>
            <person name="Walter F."/>
            <person name="Albersmeier A."/>
            <person name="Kalinowski J."/>
            <person name="Ruckert C."/>
        </authorList>
    </citation>
    <scope>NUCLEOTIDE SEQUENCE</scope>
    <source>
        <strain evidence="2">JCM 19596</strain>
    </source>
</reference>
<evidence type="ECO:0000313" key="2">
    <source>
        <dbReference type="EMBL" id="GGL55921.1"/>
    </source>
</evidence>
<protein>
    <recommendedName>
        <fullName evidence="1">BioF2-like acetyltransferase domain-containing protein</fullName>
    </recommendedName>
</protein>
<gene>
    <name evidence="2" type="ORF">GCM10009039_12640</name>
</gene>
<evidence type="ECO:0000313" key="3">
    <source>
        <dbReference type="Proteomes" id="UP000607197"/>
    </source>
</evidence>
<keyword evidence="3" id="KW-1185">Reference proteome</keyword>
<dbReference type="Proteomes" id="UP000607197">
    <property type="component" value="Unassembled WGS sequence"/>
</dbReference>
<dbReference type="InterPro" id="IPR050644">
    <property type="entry name" value="PG_Glycine_Bridge_Synth"/>
</dbReference>
<organism evidence="2 3">
    <name type="scientific">Halocalculus aciditolerans</name>
    <dbReference type="NCBI Taxonomy" id="1383812"/>
    <lineage>
        <taxon>Archaea</taxon>
        <taxon>Methanobacteriati</taxon>
        <taxon>Methanobacteriota</taxon>
        <taxon>Stenosarchaea group</taxon>
        <taxon>Halobacteria</taxon>
        <taxon>Halobacteriales</taxon>
        <taxon>Halobacteriaceae</taxon>
        <taxon>Halocalculus</taxon>
    </lineage>
</organism>
<evidence type="ECO:0000259" key="1">
    <source>
        <dbReference type="Pfam" id="PF13480"/>
    </source>
</evidence>
<dbReference type="EMBL" id="BMPG01000001">
    <property type="protein sequence ID" value="GGL55921.1"/>
    <property type="molecule type" value="Genomic_DNA"/>
</dbReference>
<dbReference type="Gene3D" id="3.40.630.30">
    <property type="match status" value="1"/>
</dbReference>
<dbReference type="SUPFAM" id="SSF55729">
    <property type="entry name" value="Acyl-CoA N-acyltransferases (Nat)"/>
    <property type="match status" value="1"/>
</dbReference>
<dbReference type="Pfam" id="PF13480">
    <property type="entry name" value="Acetyltransf_6"/>
    <property type="match status" value="1"/>
</dbReference>
<sequence length="346" mass="37702">MPSEYELRSADPEREAWTAAVADHPEATPFHTREWCRAVDVGFDYDPAHRFVYETGSDALAAVVPGFSISGLGGRTVVNPFCEYGFPLLTPEADEVGVFRALAADVGPLGARVVKDARWRGARGYNPAGYGATETGAVIRIDADRDYDAVRETEFASSTRRCLRSAATAGLTLREGTVEEYYPIYLATMRRLGSPQFPRSFLTALETLFGDDCHVFLADDADGETVGGLLALDHDGTRMVWSNASYQRAWEARPNHFLYAAAIEDACAGDLDVFDCGRSRPGSTVHDFKAAFGGREFPLASFVTPAHRTGRASLEGYSRAGAITPYLGGVITNRAVGPRLKRFIHE</sequence>
<dbReference type="OrthoDB" id="135106at2157"/>
<dbReference type="InterPro" id="IPR038740">
    <property type="entry name" value="BioF2-like_GNAT_dom"/>
</dbReference>
<dbReference type="PANTHER" id="PTHR36174">
    <property type="entry name" value="LIPID II:GLYCINE GLYCYLTRANSFERASE"/>
    <property type="match status" value="1"/>
</dbReference>
<comment type="caution">
    <text evidence="2">The sequence shown here is derived from an EMBL/GenBank/DDBJ whole genome shotgun (WGS) entry which is preliminary data.</text>
</comment>
<feature type="domain" description="BioF2-like acetyltransferase" evidence="1">
    <location>
        <begin position="157"/>
        <end position="279"/>
    </location>
</feature>
<name>A0A830FAK2_9EURY</name>
<dbReference type="AlphaFoldDB" id="A0A830FAK2"/>
<proteinExistence type="predicted"/>
<dbReference type="InterPro" id="IPR016181">
    <property type="entry name" value="Acyl_CoA_acyltransferase"/>
</dbReference>